<reference evidence="13 14" key="1">
    <citation type="journal article" date="2023" name="Sci. Data">
        <title>Genome assembly of the Korean intertidal mud-creeper Batillaria attramentaria.</title>
        <authorList>
            <person name="Patra A.K."/>
            <person name="Ho P.T."/>
            <person name="Jun S."/>
            <person name="Lee S.J."/>
            <person name="Kim Y."/>
            <person name="Won Y.J."/>
        </authorList>
    </citation>
    <scope>NUCLEOTIDE SEQUENCE [LARGE SCALE GENOMIC DNA]</scope>
    <source>
        <strain evidence="13">Wonlab-2016</strain>
    </source>
</reference>
<accession>A0ABD0J268</accession>
<keyword evidence="11" id="KW-0472">Membrane</keyword>
<feature type="domain" description="Fringe-like glycosyltransferase" evidence="12">
    <location>
        <begin position="68"/>
        <end position="228"/>
    </location>
</feature>
<comment type="pathway">
    <text evidence="2">Protein modification; protein glycosylation.</text>
</comment>
<evidence type="ECO:0000313" key="14">
    <source>
        <dbReference type="Proteomes" id="UP001519460"/>
    </source>
</evidence>
<keyword evidence="5" id="KW-0328">Glycosyltransferase</keyword>
<dbReference type="Pfam" id="PF02434">
    <property type="entry name" value="Fringe"/>
    <property type="match status" value="1"/>
</dbReference>
<dbReference type="PANTHER" id="PTHR23033">
    <property type="entry name" value="BETA1,3-GALACTOSYLTRANSFERASE"/>
    <property type="match status" value="1"/>
</dbReference>
<keyword evidence="10" id="KW-1133">Transmembrane helix</keyword>
<evidence type="ECO:0000256" key="8">
    <source>
        <dbReference type="ARBA" id="ARBA00022741"/>
    </source>
</evidence>
<evidence type="ECO:0000259" key="12">
    <source>
        <dbReference type="Pfam" id="PF02434"/>
    </source>
</evidence>
<keyword evidence="9" id="KW-0735">Signal-anchor</keyword>
<evidence type="ECO:0000256" key="6">
    <source>
        <dbReference type="ARBA" id="ARBA00022679"/>
    </source>
</evidence>
<evidence type="ECO:0000256" key="11">
    <source>
        <dbReference type="ARBA" id="ARBA00023136"/>
    </source>
</evidence>
<evidence type="ECO:0000256" key="4">
    <source>
        <dbReference type="ARBA" id="ARBA00012557"/>
    </source>
</evidence>
<keyword evidence="6" id="KW-0808">Transferase</keyword>
<dbReference type="EC" id="2.4.1.122" evidence="4"/>
<dbReference type="PANTHER" id="PTHR23033:SF14">
    <property type="entry name" value="GLYCOPROTEIN-N-ACETYLGALACTOSAMINE 3-BETA-GALACTOSYLTRANSFERASE 1-RELATED"/>
    <property type="match status" value="1"/>
</dbReference>
<evidence type="ECO:0000256" key="1">
    <source>
        <dbReference type="ARBA" id="ARBA00004606"/>
    </source>
</evidence>
<keyword evidence="14" id="KW-1185">Reference proteome</keyword>
<comment type="similarity">
    <text evidence="3">Belongs to the glycosyltransferase 31 family. Beta3-Gal-T subfamily.</text>
</comment>
<dbReference type="InterPro" id="IPR003378">
    <property type="entry name" value="Fringe-like_glycosylTrfase"/>
</dbReference>
<evidence type="ECO:0000256" key="10">
    <source>
        <dbReference type="ARBA" id="ARBA00022989"/>
    </source>
</evidence>
<dbReference type="InterPro" id="IPR026050">
    <property type="entry name" value="C1GALT1/C1GALT1_chp1"/>
</dbReference>
<evidence type="ECO:0000313" key="13">
    <source>
        <dbReference type="EMBL" id="KAK7451655.1"/>
    </source>
</evidence>
<dbReference type="GO" id="GO:0016020">
    <property type="term" value="C:membrane"/>
    <property type="evidence" value="ECO:0007669"/>
    <property type="project" value="UniProtKB-SubCell"/>
</dbReference>
<gene>
    <name evidence="13" type="ORF">BaRGS_00039816</name>
</gene>
<dbReference type="Proteomes" id="UP001519460">
    <property type="component" value="Unassembled WGS sequence"/>
</dbReference>
<proteinExistence type="inferred from homology"/>
<comment type="subcellular location">
    <subcellularLocation>
        <location evidence="1">Membrane</location>
        <topology evidence="1">Single-pass type II membrane protein</topology>
    </subcellularLocation>
</comment>
<feature type="non-terminal residue" evidence="13">
    <location>
        <position position="342"/>
    </location>
</feature>
<dbReference type="GO" id="GO:0000166">
    <property type="term" value="F:nucleotide binding"/>
    <property type="evidence" value="ECO:0007669"/>
    <property type="project" value="UniProtKB-KW"/>
</dbReference>
<evidence type="ECO:0000256" key="7">
    <source>
        <dbReference type="ARBA" id="ARBA00022692"/>
    </source>
</evidence>
<dbReference type="GO" id="GO:0016263">
    <property type="term" value="F:glycoprotein-N-acetylgalactosamine 3-beta-galactosyltransferase activity"/>
    <property type="evidence" value="ECO:0007669"/>
    <property type="project" value="UniProtKB-EC"/>
</dbReference>
<evidence type="ECO:0000256" key="5">
    <source>
        <dbReference type="ARBA" id="ARBA00022676"/>
    </source>
</evidence>
<dbReference type="EMBL" id="JACVVK020000727">
    <property type="protein sequence ID" value="KAK7451655.1"/>
    <property type="molecule type" value="Genomic_DNA"/>
</dbReference>
<evidence type="ECO:0000256" key="9">
    <source>
        <dbReference type="ARBA" id="ARBA00022968"/>
    </source>
</evidence>
<dbReference type="Gene3D" id="3.90.550.50">
    <property type="match status" value="1"/>
</dbReference>
<evidence type="ECO:0000256" key="3">
    <source>
        <dbReference type="ARBA" id="ARBA00006462"/>
    </source>
</evidence>
<evidence type="ECO:0000256" key="2">
    <source>
        <dbReference type="ARBA" id="ARBA00004922"/>
    </source>
</evidence>
<keyword evidence="7" id="KW-0812">Transmembrane</keyword>
<dbReference type="AlphaFoldDB" id="A0ABD0J268"/>
<name>A0ABD0J268_9CAEN</name>
<keyword evidence="8" id="KW-0547">Nucleotide-binding</keyword>
<organism evidence="13 14">
    <name type="scientific">Batillaria attramentaria</name>
    <dbReference type="NCBI Taxonomy" id="370345"/>
    <lineage>
        <taxon>Eukaryota</taxon>
        <taxon>Metazoa</taxon>
        <taxon>Spiralia</taxon>
        <taxon>Lophotrochozoa</taxon>
        <taxon>Mollusca</taxon>
        <taxon>Gastropoda</taxon>
        <taxon>Caenogastropoda</taxon>
        <taxon>Sorbeoconcha</taxon>
        <taxon>Cerithioidea</taxon>
        <taxon>Batillariidae</taxon>
        <taxon>Batillaria</taxon>
    </lineage>
</organism>
<protein>
    <recommendedName>
        <fullName evidence="4">N-acetylgalactosaminide beta-1,3-galactosyltransferase</fullName>
        <ecNumber evidence="4">2.4.1.122</ecNumber>
    </recommendedName>
</protein>
<sequence length="342" mass="38866">MIDFLFPATGNGEFLLSLVGLKICNLRLLASQLAFRDTRKGHFDTRVADDLAKKVKVLCFITTMPSYVERALAVNATWAKRCTRYLFVTTQPLPDFAESEMHIVNVPEGRYHLTAKTFASLDHLYRHYVNDFDWFVKADDDVYIVMENLRLLLSHLSPDDPVYVGHHYQVNVHNGYMSGGASYVMSRQALKQLGSRGLPSTGGICRPQEPDEDVEVGKCLELVGVPPYRTVDTYGKESFHSESVQDTIFGPQGAPYDFHKKLAVSGDVVVMRQGPYVIGIDCCSQLTTTFHYVSPEQMYSLEILLYRISVFGRRPDDDTLRKVLFKPEIENIPHTHEKEIYK</sequence>
<comment type="caution">
    <text evidence="13">The sequence shown here is derived from an EMBL/GenBank/DDBJ whole genome shotgun (WGS) entry which is preliminary data.</text>
</comment>